<feature type="domain" description="Chemokine interleukin-8-like" evidence="3">
    <location>
        <begin position="25"/>
        <end position="83"/>
    </location>
</feature>
<accession>A0A3P9QDW9</accession>
<dbReference type="FunFam" id="2.40.50.40:FF:000002">
    <property type="entry name" value="C-C motif chemokine"/>
    <property type="match status" value="1"/>
</dbReference>
<organism evidence="4 5">
    <name type="scientific">Poecilia reticulata</name>
    <name type="common">Guppy</name>
    <name type="synonym">Acanthophacelus reticulatus</name>
    <dbReference type="NCBI Taxonomy" id="8081"/>
    <lineage>
        <taxon>Eukaryota</taxon>
        <taxon>Metazoa</taxon>
        <taxon>Chordata</taxon>
        <taxon>Craniata</taxon>
        <taxon>Vertebrata</taxon>
        <taxon>Euteleostomi</taxon>
        <taxon>Actinopterygii</taxon>
        <taxon>Neopterygii</taxon>
        <taxon>Teleostei</taxon>
        <taxon>Neoteleostei</taxon>
        <taxon>Acanthomorphata</taxon>
        <taxon>Ovalentaria</taxon>
        <taxon>Atherinomorphae</taxon>
        <taxon>Cyprinodontiformes</taxon>
        <taxon>Poeciliidae</taxon>
        <taxon>Poeciliinae</taxon>
        <taxon>Poecilia</taxon>
    </lineage>
</organism>
<dbReference type="GO" id="GO:0006955">
    <property type="term" value="P:immune response"/>
    <property type="evidence" value="ECO:0007669"/>
    <property type="project" value="InterPro"/>
</dbReference>
<dbReference type="Gene3D" id="2.40.50.40">
    <property type="match status" value="1"/>
</dbReference>
<keyword evidence="5" id="KW-1185">Reference proteome</keyword>
<dbReference type="PANTHER" id="PTHR12015">
    <property type="entry name" value="SMALL INDUCIBLE CYTOKINE A"/>
    <property type="match status" value="1"/>
</dbReference>
<dbReference type="AlphaFoldDB" id="A0A3P9QDW9"/>
<dbReference type="Proteomes" id="UP000242638">
    <property type="component" value="Unassembled WGS sequence"/>
</dbReference>
<dbReference type="OMA" id="SKCPQTA"/>
<keyword evidence="2" id="KW-0202">Cytokine</keyword>
<dbReference type="GO" id="GO:0008009">
    <property type="term" value="F:chemokine activity"/>
    <property type="evidence" value="ECO:0007669"/>
    <property type="project" value="InterPro"/>
</dbReference>
<dbReference type="GO" id="GO:0005615">
    <property type="term" value="C:extracellular space"/>
    <property type="evidence" value="ECO:0007669"/>
    <property type="project" value="UniProtKB-KW"/>
</dbReference>
<dbReference type="InterPro" id="IPR036048">
    <property type="entry name" value="Interleukin_8-like_sf"/>
</dbReference>
<reference evidence="4" key="2">
    <citation type="submission" date="2025-08" db="UniProtKB">
        <authorList>
            <consortium name="Ensembl"/>
        </authorList>
    </citation>
    <scope>IDENTIFICATION</scope>
    <source>
        <strain evidence="4">Guanapo</strain>
    </source>
</reference>
<evidence type="ECO:0000313" key="5">
    <source>
        <dbReference type="Proteomes" id="UP000242638"/>
    </source>
</evidence>
<evidence type="ECO:0000256" key="2">
    <source>
        <dbReference type="ARBA" id="ARBA00022514"/>
    </source>
</evidence>
<evidence type="ECO:0000313" key="4">
    <source>
        <dbReference type="Ensembl" id="ENSPREP00000032244.1"/>
    </source>
</evidence>
<dbReference type="InterPro" id="IPR039809">
    <property type="entry name" value="Chemokine_b/g/d"/>
</dbReference>
<reference evidence="4" key="3">
    <citation type="submission" date="2025-09" db="UniProtKB">
        <authorList>
            <consortium name="Ensembl"/>
        </authorList>
    </citation>
    <scope>IDENTIFICATION</scope>
    <source>
        <strain evidence="4">Guanapo</strain>
    </source>
</reference>
<reference evidence="5" key="1">
    <citation type="submission" date="2013-11" db="EMBL/GenBank/DDBJ databases">
        <title>The genomic landscape of the Guanapo guppy.</title>
        <authorList>
            <person name="Kuenstner A."/>
            <person name="Dreyer C."/>
        </authorList>
    </citation>
    <scope>NUCLEOTIDE SEQUENCE</scope>
    <source>
        <strain evidence="5">Guanapo</strain>
    </source>
</reference>
<sequence>RKPNQKLLLLLLCYKQKLYINSSGPKECCFKFFRNIVNKNLIFSYYMTDSRCARRAVILITKKGRHICVDPNQLWVKKIIDFLDRKPFLLQPT</sequence>
<protein>
    <recommendedName>
        <fullName evidence="3">Chemokine interleukin-8-like domain-containing protein</fullName>
    </recommendedName>
</protein>
<name>A0A3P9QDW9_POERE</name>
<dbReference type="Pfam" id="PF00048">
    <property type="entry name" value="IL8"/>
    <property type="match status" value="1"/>
</dbReference>
<evidence type="ECO:0000256" key="1">
    <source>
        <dbReference type="ARBA" id="ARBA00010868"/>
    </source>
</evidence>
<evidence type="ECO:0000259" key="3">
    <source>
        <dbReference type="SMART" id="SM00199"/>
    </source>
</evidence>
<dbReference type="SMART" id="SM00199">
    <property type="entry name" value="SCY"/>
    <property type="match status" value="1"/>
</dbReference>
<dbReference type="InterPro" id="IPR001811">
    <property type="entry name" value="Chemokine_IL8-like_dom"/>
</dbReference>
<dbReference type="CDD" id="cd00272">
    <property type="entry name" value="Chemokine_CC"/>
    <property type="match status" value="1"/>
</dbReference>
<dbReference type="Ensembl" id="ENSPRET00000032607.1">
    <property type="protein sequence ID" value="ENSPREP00000032244.1"/>
    <property type="gene ID" value="ENSPREG00000021842.1"/>
</dbReference>
<dbReference type="Bgee" id="ENSPREG00000021842">
    <property type="expression patterns" value="Expressed in caudal fin"/>
</dbReference>
<proteinExistence type="inferred from homology"/>
<comment type="similarity">
    <text evidence="1">Belongs to the intercrine beta (chemokine CC) family.</text>
</comment>
<dbReference type="STRING" id="8081.ENSPREP00000032244"/>
<dbReference type="SUPFAM" id="SSF54117">
    <property type="entry name" value="Interleukin 8-like chemokines"/>
    <property type="match status" value="1"/>
</dbReference>
<dbReference type="GeneTree" id="ENSGT00940000176978"/>